<feature type="chain" id="PRO_5009603128" evidence="2">
    <location>
        <begin position="20"/>
        <end position="731"/>
    </location>
</feature>
<feature type="compositionally biased region" description="Pro residues" evidence="1">
    <location>
        <begin position="654"/>
        <end position="670"/>
    </location>
</feature>
<keyword evidence="4" id="KW-1185">Reference proteome</keyword>
<dbReference type="CDD" id="cd11577">
    <property type="entry name" value="GH71"/>
    <property type="match status" value="1"/>
</dbReference>
<sequence>MKLLLSLLVACVWLTSVDAKAVFAHFMVGNTEHYTEADFSREVSLAQEAHIDGFALNFAYGEKTNGLSIPKVFSAANSRGFKLFFSFDYAGNGSWPQDDVIALIQKYSSQASYFLHEGSKPLVSNFEGPKAADDWHLIKEQTNCFFMPSWSSLGAKKALRPGVADGLFSWAAWPEGPNSMDTVIDSSYVEFLAGKPYMMPVSPWFYTNLPGYNKNWLWRGDNLWYDRWTNVFVMQPLYVQIISWNDFGESHYIGPLNDNAYVAFEVGNAPFNYVKDMPHDGWRLFLPYFIDMYKNDIATITQEGVVAWYRRTPGSACAAGGTVGNTAAQLQLEMPATELAQDMVFVSALLTKTRQLSVTIGGKQSLNSWNFIPPNGIGVFHAAVPFNGRTGVVKVELLDNGNSELVVSGASITGSCPDGIQNWNAWVGSSSKSVSPTTPTKKVSELQCQKGWAKDSHNLLCTYTCMHNYCPPGPCTCSWLGVGAKFSEDPVSLKGYPGPGMTCDYLGLCSFTCDHGFCPAPYCYADESLIGKCVIPVDPPESEDEDDDDSSNDGLIWIDPSIWDEEHPQVTCQPPCTLVLPPWTKLPTTTIEYPIITIDGKTTTFPPVTVSEYELSTVVVKSQSTITPIISSTKSWKPITYTENGTPRTAKPTEPVPPPPGPTPPPPPPFLYPGMVVGRDALDDASETFCQWLEDHYGKKSLGPGSFIEMPLNYTAIIPFQVLVSVERDEL</sequence>
<reference evidence="3 4" key="1">
    <citation type="submission" date="2016-09" db="EMBL/GenBank/DDBJ databases">
        <authorList>
            <person name="Capua I."/>
            <person name="De Benedictis P."/>
            <person name="Joannis T."/>
            <person name="Lombin L.H."/>
            <person name="Cattoli G."/>
        </authorList>
    </citation>
    <scope>NUCLEOTIDE SEQUENCE [LARGE SCALE GENOMIC DNA]</scope>
    <source>
        <strain evidence="3 4">IMI 309357</strain>
    </source>
</reference>
<dbReference type="OrthoDB" id="1046782at2759"/>
<dbReference type="InterPro" id="IPR005197">
    <property type="entry name" value="Glyco_hydro_71"/>
</dbReference>
<evidence type="ECO:0000256" key="1">
    <source>
        <dbReference type="SAM" id="MobiDB-lite"/>
    </source>
</evidence>
<dbReference type="AlphaFoldDB" id="A0A1G4BNG9"/>
<dbReference type="GO" id="GO:0051118">
    <property type="term" value="F:glucan endo-1,3-alpha-glucosidase activity"/>
    <property type="evidence" value="ECO:0007669"/>
    <property type="project" value="InterPro"/>
</dbReference>
<dbReference type="GeneID" id="34554911"/>
<feature type="region of interest" description="Disordered" evidence="1">
    <location>
        <begin position="640"/>
        <end position="670"/>
    </location>
</feature>
<dbReference type="Pfam" id="PF03659">
    <property type="entry name" value="Glyco_hydro_71"/>
    <property type="match status" value="1"/>
</dbReference>
<feature type="signal peptide" evidence="2">
    <location>
        <begin position="1"/>
        <end position="19"/>
    </location>
</feature>
<evidence type="ECO:0000313" key="4">
    <source>
        <dbReference type="Proteomes" id="UP000176998"/>
    </source>
</evidence>
<evidence type="ECO:0000256" key="2">
    <source>
        <dbReference type="SAM" id="SignalP"/>
    </source>
</evidence>
<evidence type="ECO:0000313" key="3">
    <source>
        <dbReference type="EMBL" id="OHF02989.1"/>
    </source>
</evidence>
<proteinExistence type="predicted"/>
<dbReference type="EMBL" id="MJBS01000009">
    <property type="protein sequence ID" value="OHF02989.1"/>
    <property type="molecule type" value="Genomic_DNA"/>
</dbReference>
<protein>
    <submittedName>
        <fullName evidence="3">Glucan endo-1,3-alpha-glucosidase agn1</fullName>
    </submittedName>
</protein>
<comment type="caution">
    <text evidence="3">The sequence shown here is derived from an EMBL/GenBank/DDBJ whole genome shotgun (WGS) entry which is preliminary data.</text>
</comment>
<dbReference type="Gene3D" id="3.20.20.80">
    <property type="entry name" value="Glycosidases"/>
    <property type="match status" value="1"/>
</dbReference>
<organism evidence="3 4">
    <name type="scientific">Colletotrichum orchidophilum</name>
    <dbReference type="NCBI Taxonomy" id="1209926"/>
    <lineage>
        <taxon>Eukaryota</taxon>
        <taxon>Fungi</taxon>
        <taxon>Dikarya</taxon>
        <taxon>Ascomycota</taxon>
        <taxon>Pezizomycotina</taxon>
        <taxon>Sordariomycetes</taxon>
        <taxon>Hypocreomycetidae</taxon>
        <taxon>Glomerellales</taxon>
        <taxon>Glomerellaceae</taxon>
        <taxon>Colletotrichum</taxon>
    </lineage>
</organism>
<accession>A0A1G4BNG9</accession>
<dbReference type="Proteomes" id="UP000176998">
    <property type="component" value="Unassembled WGS sequence"/>
</dbReference>
<name>A0A1G4BNG9_9PEZI</name>
<dbReference type="RefSeq" id="XP_022480127.1">
    <property type="nucleotide sequence ID" value="XM_022613401.1"/>
</dbReference>
<gene>
    <name evidence="3" type="ORF">CORC01_01747</name>
</gene>
<dbReference type="STRING" id="1209926.A0A1G4BNG9"/>
<keyword evidence="2" id="KW-0732">Signal</keyword>